<proteinExistence type="predicted"/>
<dbReference type="Proteomes" id="UP001178507">
    <property type="component" value="Unassembled WGS sequence"/>
</dbReference>
<dbReference type="AlphaFoldDB" id="A0AA36J827"/>
<reference evidence="1" key="1">
    <citation type="submission" date="2023-08" db="EMBL/GenBank/DDBJ databases">
        <authorList>
            <person name="Chen Y."/>
            <person name="Shah S."/>
            <person name="Dougan E. K."/>
            <person name="Thang M."/>
            <person name="Chan C."/>
        </authorList>
    </citation>
    <scope>NUCLEOTIDE SEQUENCE</scope>
</reference>
<evidence type="ECO:0000313" key="2">
    <source>
        <dbReference type="Proteomes" id="UP001178507"/>
    </source>
</evidence>
<sequence length="467" mass="50702">MVQRRAEAAAAGSETYLIFEMQDSMADGWSGIGYEIWDLNNAGADETLTIDATGPGGGWTGNTWTLKDGDGNVLGTDTCCNTESWSIPVKVGDNMTWTVTEGSGTTGVAWSLKVGGVAFWSVQDTYANTKRFPTEQAFVMPGSLLASGTMLSGSTKIERIAATVGDQLALSVVEGGSTTGYEVSWALKEQDYDSVFSAEVGAADEVKFPLLSTFTVLGVQCQHNEFSWALVYYDDSQWNQGFQNMFAVGDWVYLVPTSSHNKIFRVDGATFTQVEVLSYDTAGISVAGYQNFNTGFVDDAGYVYLLPGNGNSYLVKVDLTFTSASTLSVNSNGFKGAILYGVYAFLVPEGGIIEQIDLMSFYSVTTLDLSYQDDSYLRSFSAGFTDGTYGYLVPYQDSFSSNSGKLVRFDLASFSSSITVDVVDFTTNSHPNAFYWYGFAGGYQDGTYGYMATKDSNIIVRFRSWTT</sequence>
<protein>
    <submittedName>
        <fullName evidence="1">Uncharacterized protein</fullName>
    </submittedName>
</protein>
<keyword evidence="2" id="KW-1185">Reference proteome</keyword>
<organism evidence="1 2">
    <name type="scientific">Effrenium voratum</name>
    <dbReference type="NCBI Taxonomy" id="2562239"/>
    <lineage>
        <taxon>Eukaryota</taxon>
        <taxon>Sar</taxon>
        <taxon>Alveolata</taxon>
        <taxon>Dinophyceae</taxon>
        <taxon>Suessiales</taxon>
        <taxon>Symbiodiniaceae</taxon>
        <taxon>Effrenium</taxon>
    </lineage>
</organism>
<name>A0AA36J827_9DINO</name>
<evidence type="ECO:0000313" key="1">
    <source>
        <dbReference type="EMBL" id="CAJ1400350.1"/>
    </source>
</evidence>
<comment type="caution">
    <text evidence="1">The sequence shown here is derived from an EMBL/GenBank/DDBJ whole genome shotgun (WGS) entry which is preliminary data.</text>
</comment>
<accession>A0AA36J827</accession>
<dbReference type="EMBL" id="CAUJNA010003368">
    <property type="protein sequence ID" value="CAJ1400350.1"/>
    <property type="molecule type" value="Genomic_DNA"/>
</dbReference>
<gene>
    <name evidence="1" type="ORF">EVOR1521_LOCUS23696</name>
</gene>